<comment type="similarity">
    <text evidence="2">Belongs to the Mediator complex subunit 30 family.</text>
</comment>
<dbReference type="EnsemblMetazoa" id="CapteT174526">
    <property type="protein sequence ID" value="CapteP174526"/>
    <property type="gene ID" value="CapteG174526"/>
</dbReference>
<evidence type="ECO:0000256" key="11">
    <source>
        <dbReference type="SAM" id="MobiDB-lite"/>
    </source>
</evidence>
<evidence type="ECO:0000256" key="10">
    <source>
        <dbReference type="SAM" id="Coils"/>
    </source>
</evidence>
<accession>R7VIC1</accession>
<keyword evidence="6" id="KW-0804">Transcription</keyword>
<dbReference type="GO" id="GO:0003712">
    <property type="term" value="F:transcription coregulator activity"/>
    <property type="evidence" value="ECO:0007669"/>
    <property type="project" value="TreeGrafter"/>
</dbReference>
<dbReference type="EMBL" id="AMQN01004371">
    <property type="status" value="NOT_ANNOTATED_CDS"/>
    <property type="molecule type" value="Genomic_DNA"/>
</dbReference>
<reference evidence="14" key="1">
    <citation type="submission" date="2012-12" db="EMBL/GenBank/DDBJ databases">
        <authorList>
            <person name="Hellsten U."/>
            <person name="Grimwood J."/>
            <person name="Chapman J.A."/>
            <person name="Shapiro H."/>
            <person name="Aerts A."/>
            <person name="Otillar R.P."/>
            <person name="Terry A.Y."/>
            <person name="Boore J.L."/>
            <person name="Simakov O."/>
            <person name="Marletaz F."/>
            <person name="Cho S.-J."/>
            <person name="Edsinger-Gonzales E."/>
            <person name="Havlak P."/>
            <person name="Kuo D.-H."/>
            <person name="Larsson T."/>
            <person name="Lv J."/>
            <person name="Arendt D."/>
            <person name="Savage R."/>
            <person name="Osoegawa K."/>
            <person name="de Jong P."/>
            <person name="Lindberg D.R."/>
            <person name="Seaver E.C."/>
            <person name="Weisblat D.A."/>
            <person name="Putnam N.H."/>
            <person name="Grigoriev I.V."/>
            <person name="Rokhsar D.S."/>
        </authorList>
    </citation>
    <scope>NUCLEOTIDE SEQUENCE</scope>
    <source>
        <strain evidence="14">I ESC-2004</strain>
    </source>
</reference>
<comment type="function">
    <text evidence="8">Component of the Mediator complex, a coactivator involved in the regulated transcription of nearly all RNA polymerase II-dependent genes. Mediator functions as a bridge to convey information from gene-specific regulatory proteins to the basal RNA polymerase II transcription machinery. Mediator is recruited to promoters by direct interactions with regulatory proteins and serves as a scaffold for the assembly of a functional preinitiation complex with RNA polymerase II and the general transcription factors.</text>
</comment>
<evidence type="ECO:0000256" key="9">
    <source>
        <dbReference type="ARBA" id="ARBA00031981"/>
    </source>
</evidence>
<reference evidence="12 14" key="2">
    <citation type="journal article" date="2013" name="Nature">
        <title>Insights into bilaterian evolution from three spiralian genomes.</title>
        <authorList>
            <person name="Simakov O."/>
            <person name="Marletaz F."/>
            <person name="Cho S.J."/>
            <person name="Edsinger-Gonzales E."/>
            <person name="Havlak P."/>
            <person name="Hellsten U."/>
            <person name="Kuo D.H."/>
            <person name="Larsson T."/>
            <person name="Lv J."/>
            <person name="Arendt D."/>
            <person name="Savage R."/>
            <person name="Osoegawa K."/>
            <person name="de Jong P."/>
            <person name="Grimwood J."/>
            <person name="Chapman J.A."/>
            <person name="Shapiro H."/>
            <person name="Aerts A."/>
            <person name="Otillar R.P."/>
            <person name="Terry A.Y."/>
            <person name="Boore J.L."/>
            <person name="Grigoriev I.V."/>
            <person name="Lindberg D.R."/>
            <person name="Seaver E.C."/>
            <person name="Weisblat D.A."/>
            <person name="Putnam N.H."/>
            <person name="Rokhsar D.S."/>
        </authorList>
    </citation>
    <scope>NUCLEOTIDE SEQUENCE</scope>
    <source>
        <strain evidence="12 14">I ESC-2004</strain>
    </source>
</reference>
<evidence type="ECO:0000256" key="8">
    <source>
        <dbReference type="ARBA" id="ARBA00025687"/>
    </source>
</evidence>
<dbReference type="OrthoDB" id="10067025at2759"/>
<evidence type="ECO:0000256" key="7">
    <source>
        <dbReference type="ARBA" id="ARBA00023242"/>
    </source>
</evidence>
<dbReference type="GO" id="GO:0016592">
    <property type="term" value="C:mediator complex"/>
    <property type="evidence" value="ECO:0007669"/>
    <property type="project" value="TreeGrafter"/>
</dbReference>
<keyword evidence="4" id="KW-0805">Transcription regulation</keyword>
<dbReference type="AlphaFoldDB" id="R7VIC1"/>
<organism evidence="12">
    <name type="scientific">Capitella teleta</name>
    <name type="common">Polychaete worm</name>
    <dbReference type="NCBI Taxonomy" id="283909"/>
    <lineage>
        <taxon>Eukaryota</taxon>
        <taxon>Metazoa</taxon>
        <taxon>Spiralia</taxon>
        <taxon>Lophotrochozoa</taxon>
        <taxon>Annelida</taxon>
        <taxon>Polychaeta</taxon>
        <taxon>Sedentaria</taxon>
        <taxon>Scolecida</taxon>
        <taxon>Capitellidae</taxon>
        <taxon>Capitella</taxon>
    </lineage>
</organism>
<evidence type="ECO:0000313" key="14">
    <source>
        <dbReference type="Proteomes" id="UP000014760"/>
    </source>
</evidence>
<evidence type="ECO:0000256" key="1">
    <source>
        <dbReference type="ARBA" id="ARBA00004123"/>
    </source>
</evidence>
<dbReference type="STRING" id="283909.R7VIC1"/>
<evidence type="ECO:0000313" key="13">
    <source>
        <dbReference type="EnsemblMetazoa" id="CapteP174526"/>
    </source>
</evidence>
<proteinExistence type="inferred from homology"/>
<dbReference type="InterPro" id="IPR021019">
    <property type="entry name" value="Mediator_Med30_met"/>
</dbReference>
<name>R7VIC1_CAPTE</name>
<dbReference type="OMA" id="IWDVNAM"/>
<feature type="coiled-coil region" evidence="10">
    <location>
        <begin position="151"/>
        <end position="178"/>
    </location>
</feature>
<evidence type="ECO:0000256" key="2">
    <source>
        <dbReference type="ARBA" id="ARBA00010606"/>
    </source>
</evidence>
<evidence type="ECO:0000256" key="4">
    <source>
        <dbReference type="ARBA" id="ARBA00023015"/>
    </source>
</evidence>
<evidence type="ECO:0000256" key="3">
    <source>
        <dbReference type="ARBA" id="ARBA00019664"/>
    </source>
</evidence>
<reference evidence="13" key="3">
    <citation type="submission" date="2015-06" db="UniProtKB">
        <authorList>
            <consortium name="EnsemblMetazoa"/>
        </authorList>
    </citation>
    <scope>IDENTIFICATION</scope>
</reference>
<dbReference type="GO" id="GO:0045893">
    <property type="term" value="P:positive regulation of DNA-templated transcription"/>
    <property type="evidence" value="ECO:0007669"/>
    <property type="project" value="TreeGrafter"/>
</dbReference>
<keyword evidence="5" id="KW-0010">Activator</keyword>
<protein>
    <recommendedName>
        <fullName evidence="3">Mediator of RNA polymerase II transcription subunit 30</fullName>
    </recommendedName>
    <alternativeName>
        <fullName evidence="9">Mediator complex subunit 30</fullName>
    </alternativeName>
</protein>
<dbReference type="Pfam" id="PF11315">
    <property type="entry name" value="Med30"/>
    <property type="match status" value="1"/>
</dbReference>
<dbReference type="HOGENOM" id="CLU_074190_1_0_1"/>
<dbReference type="PANTHER" id="PTHR31705">
    <property type="entry name" value="MEDIATOR OF RNA POLYMERASE II TRANSCRIPTION SUBUNIT 30"/>
    <property type="match status" value="1"/>
</dbReference>
<dbReference type="PANTHER" id="PTHR31705:SF4">
    <property type="entry name" value="MEDIATOR OF RNA POLYMERASE II TRANSCRIPTION SUBUNIT 30"/>
    <property type="match status" value="1"/>
</dbReference>
<evidence type="ECO:0000256" key="5">
    <source>
        <dbReference type="ARBA" id="ARBA00023159"/>
    </source>
</evidence>
<keyword evidence="14" id="KW-1185">Reference proteome</keyword>
<evidence type="ECO:0000256" key="6">
    <source>
        <dbReference type="ARBA" id="ARBA00023163"/>
    </source>
</evidence>
<dbReference type="EMBL" id="KB293367">
    <property type="protein sequence ID" value="ELU16046.1"/>
    <property type="molecule type" value="Genomic_DNA"/>
</dbReference>
<feature type="compositionally biased region" description="Pro residues" evidence="11">
    <location>
        <begin position="20"/>
        <end position="29"/>
    </location>
</feature>
<keyword evidence="7" id="KW-0539">Nucleus</keyword>
<evidence type="ECO:0000313" key="12">
    <source>
        <dbReference type="EMBL" id="ELU16046.1"/>
    </source>
</evidence>
<sequence length="191" mass="21375">MEGPLAVNHHSSSSSSSQEPAPPPAPSLAPAPLAIPQQQVNAASLCRIGQELVHDIVLKASEIFVLLKNMQLPNGATTSQPQNYPETKAKLDDNMKQMLMNFKKLKILYIKVHEHTANLDSRPIEEMLPIEVNGEVKGEGPKLTDEVKYASEEHKEVISQLRNRNRELKQIIDKLRLTVWEINTMLATRKS</sequence>
<keyword evidence="10" id="KW-0175">Coiled coil</keyword>
<dbReference type="Proteomes" id="UP000014760">
    <property type="component" value="Unassembled WGS sequence"/>
</dbReference>
<comment type="subcellular location">
    <subcellularLocation>
        <location evidence="1">Nucleus</location>
    </subcellularLocation>
</comment>
<feature type="region of interest" description="Disordered" evidence="11">
    <location>
        <begin position="1"/>
        <end position="31"/>
    </location>
</feature>
<gene>
    <name evidence="12" type="ORF">CAPTEDRAFT_174526</name>
</gene>